<evidence type="ECO:0000313" key="3">
    <source>
        <dbReference type="Proteomes" id="UP000233469"/>
    </source>
</evidence>
<gene>
    <name evidence="2" type="ORF">RhiirC2_868093</name>
</gene>
<name>A0A2N1MYY7_9GLOM</name>
<organism evidence="2 3">
    <name type="scientific">Rhizophagus irregularis</name>
    <dbReference type="NCBI Taxonomy" id="588596"/>
    <lineage>
        <taxon>Eukaryota</taxon>
        <taxon>Fungi</taxon>
        <taxon>Fungi incertae sedis</taxon>
        <taxon>Mucoromycota</taxon>
        <taxon>Glomeromycotina</taxon>
        <taxon>Glomeromycetes</taxon>
        <taxon>Glomerales</taxon>
        <taxon>Glomeraceae</taxon>
        <taxon>Rhizophagus</taxon>
    </lineage>
</organism>
<dbReference type="EMBL" id="LLXL01001038">
    <property type="protein sequence ID" value="PKK66855.1"/>
    <property type="molecule type" value="Genomic_DNA"/>
</dbReference>
<accession>A0A2N1MYY7</accession>
<protein>
    <submittedName>
        <fullName evidence="2">Uncharacterized protein</fullName>
    </submittedName>
</protein>
<dbReference type="AlphaFoldDB" id="A0A2N1MYY7"/>
<sequence length="115" mass="13593">MAQYRAPYERSPFTPPAVLLPMDKPRGVAILLVIYHQWQKLTTLFIGGISPGVTDDWKKFSRSRCRARELAMDEADRLREQQEVDLEQHRLHSLEEERKQREEAMETELNNEKKI</sequence>
<feature type="region of interest" description="Disordered" evidence="1">
    <location>
        <begin position="90"/>
        <end position="115"/>
    </location>
</feature>
<dbReference type="Proteomes" id="UP000233469">
    <property type="component" value="Unassembled WGS sequence"/>
</dbReference>
<comment type="caution">
    <text evidence="2">The sequence shown here is derived from an EMBL/GenBank/DDBJ whole genome shotgun (WGS) entry which is preliminary data.</text>
</comment>
<evidence type="ECO:0000256" key="1">
    <source>
        <dbReference type="SAM" id="MobiDB-lite"/>
    </source>
</evidence>
<proteinExistence type="predicted"/>
<reference evidence="2 3" key="1">
    <citation type="submission" date="2016-04" db="EMBL/GenBank/DDBJ databases">
        <title>Genome analyses suggest a sexual origin of heterokaryosis in a supposedly ancient asexual fungus.</title>
        <authorList>
            <person name="Ropars J."/>
            <person name="Sedzielewska K."/>
            <person name="Noel J."/>
            <person name="Charron P."/>
            <person name="Farinelli L."/>
            <person name="Marton T."/>
            <person name="Kruger M."/>
            <person name="Pelin A."/>
            <person name="Brachmann A."/>
            <person name="Corradi N."/>
        </authorList>
    </citation>
    <scope>NUCLEOTIDE SEQUENCE [LARGE SCALE GENOMIC DNA]</scope>
    <source>
        <strain evidence="2 3">C2</strain>
    </source>
</reference>
<reference evidence="2 3" key="2">
    <citation type="submission" date="2017-10" db="EMBL/GenBank/DDBJ databases">
        <title>Extensive intraspecific genome diversity in a model arbuscular mycorrhizal fungus.</title>
        <authorList>
            <person name="Chen E.C.H."/>
            <person name="Morin E."/>
            <person name="Baudet D."/>
            <person name="Noel J."/>
            <person name="Ndikumana S."/>
            <person name="Charron P."/>
            <person name="St-Onge C."/>
            <person name="Giorgi J."/>
            <person name="Grigoriev I.V."/>
            <person name="Roux C."/>
            <person name="Martin F.M."/>
            <person name="Corradi N."/>
        </authorList>
    </citation>
    <scope>NUCLEOTIDE SEQUENCE [LARGE SCALE GENOMIC DNA]</scope>
    <source>
        <strain evidence="2 3">C2</strain>
    </source>
</reference>
<evidence type="ECO:0000313" key="2">
    <source>
        <dbReference type="EMBL" id="PKK66855.1"/>
    </source>
</evidence>